<accession>A0A5C6QE31</accession>
<evidence type="ECO:0000313" key="2">
    <source>
        <dbReference type="EMBL" id="TWX67109.1"/>
    </source>
</evidence>
<gene>
    <name evidence="1" type="ORF">ESZ26_00310</name>
    <name evidence="2" type="ORF">ESZ27_09550</name>
</gene>
<name>A0A5C6QE31_9GAMM</name>
<evidence type="ECO:0000313" key="4">
    <source>
        <dbReference type="Proteomes" id="UP000321917"/>
    </source>
</evidence>
<dbReference type="PROSITE" id="PS51257">
    <property type="entry name" value="PROKAR_LIPOPROTEIN"/>
    <property type="match status" value="1"/>
</dbReference>
<dbReference type="AlphaFoldDB" id="A0A5C6QE31"/>
<evidence type="ECO:0000313" key="3">
    <source>
        <dbReference type="Proteomes" id="UP000321525"/>
    </source>
</evidence>
<comment type="caution">
    <text evidence="2">The sequence shown here is derived from an EMBL/GenBank/DDBJ whole genome shotgun (WGS) entry which is preliminary data.</text>
</comment>
<evidence type="ECO:0008006" key="5">
    <source>
        <dbReference type="Google" id="ProtNLM"/>
    </source>
</evidence>
<dbReference type="OrthoDB" id="7062138at2"/>
<protein>
    <recommendedName>
        <fullName evidence="5">AsmA family protein</fullName>
    </recommendedName>
</protein>
<keyword evidence="3" id="KW-1185">Reference proteome</keyword>
<dbReference type="Proteomes" id="UP000321917">
    <property type="component" value="Unassembled WGS sequence"/>
</dbReference>
<dbReference type="EMBL" id="VOLQ01000015">
    <property type="protein sequence ID" value="TWX67109.1"/>
    <property type="molecule type" value="Genomic_DNA"/>
</dbReference>
<sequence>MNKFAAIIFVLLLSCGAALWFLASDSLNFHIKNQLQSIGSQLSQQKVTVENVTVHGYQGTGTITKFVISPTPLSNIATTKESTLSIAAINLVIDRDSLKEDIIIIESITIDGLSAFLHYNENGNSFKELLATVQKNIAQFTLKDNSIESPQQIKITPRFLKVTKITVNSAVLNLIGDKDAAIITKKLPSFALKSIDNEAGSPGETIGIKLFEELLIALNNQAALLTKTL</sequence>
<organism evidence="2 4">
    <name type="scientific">Colwellia hornerae</name>
    <dbReference type="NCBI Taxonomy" id="89402"/>
    <lineage>
        <taxon>Bacteria</taxon>
        <taxon>Pseudomonadati</taxon>
        <taxon>Pseudomonadota</taxon>
        <taxon>Gammaproteobacteria</taxon>
        <taxon>Alteromonadales</taxon>
        <taxon>Colwelliaceae</taxon>
        <taxon>Colwellia</taxon>
    </lineage>
</organism>
<dbReference type="EMBL" id="VOLR01000001">
    <property type="protein sequence ID" value="TWX62795.1"/>
    <property type="molecule type" value="Genomic_DNA"/>
</dbReference>
<dbReference type="RefSeq" id="WP_146795935.1">
    <property type="nucleotide sequence ID" value="NZ_VOLP01000001.1"/>
</dbReference>
<reference evidence="2 4" key="1">
    <citation type="submission" date="2019-07" db="EMBL/GenBank/DDBJ databases">
        <title>Genomes of sea-ice associated Colwellia species.</title>
        <authorList>
            <person name="Bowman J.P."/>
        </authorList>
    </citation>
    <scope>NUCLEOTIDE SEQUENCE [LARGE SCALE GENOMIC DNA]</scope>
    <source>
        <strain evidence="1 3">ACAM 607</strain>
        <strain evidence="2 4">IC036</strain>
    </source>
</reference>
<dbReference type="Proteomes" id="UP000321525">
    <property type="component" value="Unassembled WGS sequence"/>
</dbReference>
<proteinExistence type="predicted"/>
<evidence type="ECO:0000313" key="1">
    <source>
        <dbReference type="EMBL" id="TWX62795.1"/>
    </source>
</evidence>